<dbReference type="STRING" id="1247936.BN2475_420110"/>
<accession>A0A1N7S7U9</accession>
<gene>
    <name evidence="1" type="ORF">BN2475_420110</name>
</gene>
<keyword evidence="2" id="KW-1185">Reference proteome</keyword>
<proteinExistence type="predicted"/>
<reference evidence="1 2" key="1">
    <citation type="submission" date="2016-12" db="EMBL/GenBank/DDBJ databases">
        <authorList>
            <person name="Song W.-J."/>
            <person name="Kurnit D.M."/>
        </authorList>
    </citation>
    <scope>NUCLEOTIDE SEQUENCE [LARGE SCALE GENOMIC DNA]</scope>
    <source>
        <strain evidence="1 2">STM7296</strain>
    </source>
</reference>
<dbReference type="EMBL" id="CYGX02000042">
    <property type="protein sequence ID" value="SIT43439.1"/>
    <property type="molecule type" value="Genomic_DNA"/>
</dbReference>
<dbReference type="AlphaFoldDB" id="A0A1N7S7U9"/>
<evidence type="ECO:0000313" key="2">
    <source>
        <dbReference type="Proteomes" id="UP000187012"/>
    </source>
</evidence>
<protein>
    <submittedName>
        <fullName evidence="1">Uncharacterized protein</fullName>
    </submittedName>
</protein>
<name>A0A1N7S7U9_9BURK</name>
<evidence type="ECO:0000313" key="1">
    <source>
        <dbReference type="EMBL" id="SIT43439.1"/>
    </source>
</evidence>
<sequence>MVVTLFAWVRPVGAGSMRSRPDTPRPNEAVAQLTASPAARAVSLWKK</sequence>
<dbReference type="Proteomes" id="UP000187012">
    <property type="component" value="Unassembled WGS sequence"/>
</dbReference>
<organism evidence="1 2">
    <name type="scientific">Paraburkholderia ribeironis</name>
    <dbReference type="NCBI Taxonomy" id="1247936"/>
    <lineage>
        <taxon>Bacteria</taxon>
        <taxon>Pseudomonadati</taxon>
        <taxon>Pseudomonadota</taxon>
        <taxon>Betaproteobacteria</taxon>
        <taxon>Burkholderiales</taxon>
        <taxon>Burkholderiaceae</taxon>
        <taxon>Paraburkholderia</taxon>
    </lineage>
</organism>